<organism evidence="5 6">
    <name type="scientific">Citrus x changshan-huyou</name>
    <dbReference type="NCBI Taxonomy" id="2935761"/>
    <lineage>
        <taxon>Eukaryota</taxon>
        <taxon>Viridiplantae</taxon>
        <taxon>Streptophyta</taxon>
        <taxon>Embryophyta</taxon>
        <taxon>Tracheophyta</taxon>
        <taxon>Spermatophyta</taxon>
        <taxon>Magnoliopsida</taxon>
        <taxon>eudicotyledons</taxon>
        <taxon>Gunneridae</taxon>
        <taxon>Pentapetalae</taxon>
        <taxon>rosids</taxon>
        <taxon>malvids</taxon>
        <taxon>Sapindales</taxon>
        <taxon>Rutaceae</taxon>
        <taxon>Aurantioideae</taxon>
        <taxon>Citrus</taxon>
    </lineage>
</organism>
<feature type="region of interest" description="Disordered" evidence="4">
    <location>
        <begin position="1"/>
        <end position="21"/>
    </location>
</feature>
<evidence type="ECO:0000313" key="6">
    <source>
        <dbReference type="Proteomes" id="UP001428341"/>
    </source>
</evidence>
<dbReference type="Gene3D" id="1.25.40.20">
    <property type="entry name" value="Ankyrin repeat-containing domain"/>
    <property type="match status" value="2"/>
</dbReference>
<comment type="caution">
    <text evidence="5">The sequence shown here is derived from an EMBL/GenBank/DDBJ whole genome shotgun (WGS) entry which is preliminary data.</text>
</comment>
<evidence type="ECO:0000256" key="1">
    <source>
        <dbReference type="ARBA" id="ARBA00022737"/>
    </source>
</evidence>
<keyword evidence="2 3" id="KW-0040">ANK repeat</keyword>
<accession>A0AAP0QCS2</accession>
<dbReference type="PANTHER" id="PTHR24186">
    <property type="entry name" value="PROTEIN PHOSPHATASE 1 REGULATORY SUBUNIT"/>
    <property type="match status" value="1"/>
</dbReference>
<dbReference type="Pfam" id="PF12796">
    <property type="entry name" value="Ank_2"/>
    <property type="match status" value="3"/>
</dbReference>
<protein>
    <submittedName>
        <fullName evidence="5">Uncharacterized protein</fullName>
    </submittedName>
</protein>
<proteinExistence type="predicted"/>
<dbReference type="PROSITE" id="PS50088">
    <property type="entry name" value="ANK_REPEAT"/>
    <property type="match status" value="3"/>
</dbReference>
<keyword evidence="1" id="KW-0677">Repeat</keyword>
<dbReference type="AlphaFoldDB" id="A0AAP0QCS2"/>
<dbReference type="PANTHER" id="PTHR24186:SF36">
    <property type="entry name" value="SERINE_THREONINE-PROTEIN PHOSPHATASE 6 REGULATORY ANKYRIN REPEAT SUBUNIT A-LIKE"/>
    <property type="match status" value="1"/>
</dbReference>
<evidence type="ECO:0000256" key="4">
    <source>
        <dbReference type="SAM" id="MobiDB-lite"/>
    </source>
</evidence>
<dbReference type="GO" id="GO:0005886">
    <property type="term" value="C:plasma membrane"/>
    <property type="evidence" value="ECO:0007669"/>
    <property type="project" value="TreeGrafter"/>
</dbReference>
<reference evidence="5 6" key="1">
    <citation type="submission" date="2024-05" db="EMBL/GenBank/DDBJ databases">
        <title>Haplotype-resolved chromosome-level genome assembly of Huyou (Citrus changshanensis).</title>
        <authorList>
            <person name="Miao C."/>
            <person name="Chen W."/>
            <person name="Wu Y."/>
            <person name="Wang L."/>
            <person name="Zhao S."/>
            <person name="Grierson D."/>
            <person name="Xu C."/>
            <person name="Chen K."/>
        </authorList>
    </citation>
    <scope>NUCLEOTIDE SEQUENCE [LARGE SCALE GENOMIC DNA]</scope>
    <source>
        <strain evidence="5">01-14</strain>
        <tissue evidence="5">Leaf</tissue>
    </source>
</reference>
<evidence type="ECO:0000256" key="3">
    <source>
        <dbReference type="PROSITE-ProRule" id="PRU00023"/>
    </source>
</evidence>
<dbReference type="SMART" id="SM00248">
    <property type="entry name" value="ANK"/>
    <property type="match status" value="7"/>
</dbReference>
<dbReference type="InterPro" id="IPR036770">
    <property type="entry name" value="Ankyrin_rpt-contain_sf"/>
</dbReference>
<feature type="repeat" description="ANK" evidence="3">
    <location>
        <begin position="238"/>
        <end position="270"/>
    </location>
</feature>
<dbReference type="Proteomes" id="UP001428341">
    <property type="component" value="Unassembled WGS sequence"/>
</dbReference>
<dbReference type="PROSITE" id="PS50297">
    <property type="entry name" value="ANK_REP_REGION"/>
    <property type="match status" value="2"/>
</dbReference>
<evidence type="ECO:0000256" key="2">
    <source>
        <dbReference type="ARBA" id="ARBA00023043"/>
    </source>
</evidence>
<name>A0AAP0QCS2_9ROSI</name>
<evidence type="ECO:0000313" key="5">
    <source>
        <dbReference type="EMBL" id="KAK9182766.1"/>
    </source>
</evidence>
<dbReference type="InterPro" id="IPR002110">
    <property type="entry name" value="Ankyrin_rpt"/>
</dbReference>
<sequence length="446" mass="49481">MSSSLSGSDNQNAETRRAGLPSVREKNFELMDSLYKAAVEGHTDQFRAHAQMLDQILTPNENTILHVHITARPNQTMKPNNKLKSSLWGMMSTSKKQSSSSEHFVRDILEMCPGLLLKANTKGETLLHIAARHGHADIVKDLIAECKKPHQNDPEKGVEATRLMLGTTNEAKDTALHEAVRYNRVDVVKMLTKEDPNLPYDANKAGETPLYLAAERGYKDVVVDILSTCISPADHGPMGRTALHAAASLKDTEITKMLLNGKETVTSKPDQQGCLPLHLAAHFGRRYNVKELLKADKSAAYKADNEGKVPLHLAADGGNLYSMQELIFGCPSSCELVDNKGWNVFHFALNSESRRAVKLLLKNPSLRNLINEKNDDGNTPLLEHAASGSYCVKSFFLHPKVDRLAFNHQNNNVEDIFRSGKVVYRLEEIQVPATHGHWRWGKKGSG</sequence>
<feature type="repeat" description="ANK" evidence="3">
    <location>
        <begin position="205"/>
        <end position="226"/>
    </location>
</feature>
<dbReference type="EMBL" id="JBCGBO010000024">
    <property type="protein sequence ID" value="KAK9182766.1"/>
    <property type="molecule type" value="Genomic_DNA"/>
</dbReference>
<dbReference type="SUPFAM" id="SSF48403">
    <property type="entry name" value="Ankyrin repeat"/>
    <property type="match status" value="1"/>
</dbReference>
<feature type="repeat" description="ANK" evidence="3">
    <location>
        <begin position="122"/>
        <end position="143"/>
    </location>
</feature>
<keyword evidence="6" id="KW-1185">Reference proteome</keyword>
<feature type="compositionally biased region" description="Polar residues" evidence="4">
    <location>
        <begin position="1"/>
        <end position="13"/>
    </location>
</feature>
<gene>
    <name evidence="5" type="ORF">WN944_025912</name>
</gene>